<feature type="non-terminal residue" evidence="2">
    <location>
        <position position="65"/>
    </location>
</feature>
<organism evidence="2 3">
    <name type="scientific">Saguinus oedipus</name>
    <name type="common">Cotton-top tamarin</name>
    <name type="synonym">Oedipomidas oedipus</name>
    <dbReference type="NCBI Taxonomy" id="9490"/>
    <lineage>
        <taxon>Eukaryota</taxon>
        <taxon>Metazoa</taxon>
        <taxon>Chordata</taxon>
        <taxon>Craniata</taxon>
        <taxon>Vertebrata</taxon>
        <taxon>Euteleostomi</taxon>
        <taxon>Mammalia</taxon>
        <taxon>Eutheria</taxon>
        <taxon>Euarchontoglires</taxon>
        <taxon>Primates</taxon>
        <taxon>Haplorrhini</taxon>
        <taxon>Platyrrhini</taxon>
        <taxon>Cebidae</taxon>
        <taxon>Callitrichinae</taxon>
        <taxon>Saguinus</taxon>
    </lineage>
</organism>
<reference evidence="2 3" key="1">
    <citation type="submission" date="2023-05" db="EMBL/GenBank/DDBJ databases">
        <title>B98-5 Cell Line De Novo Hybrid Assembly: An Optical Mapping Approach.</title>
        <authorList>
            <person name="Kananen K."/>
            <person name="Auerbach J.A."/>
            <person name="Kautto E."/>
            <person name="Blachly J.S."/>
        </authorList>
    </citation>
    <scope>NUCLEOTIDE SEQUENCE [LARGE SCALE GENOMIC DNA]</scope>
    <source>
        <strain evidence="2">B95-8</strain>
        <tissue evidence="2">Cell line</tissue>
    </source>
</reference>
<feature type="non-terminal residue" evidence="2">
    <location>
        <position position="1"/>
    </location>
</feature>
<evidence type="ECO:0000256" key="1">
    <source>
        <dbReference type="SAM" id="MobiDB-lite"/>
    </source>
</evidence>
<feature type="region of interest" description="Disordered" evidence="1">
    <location>
        <begin position="1"/>
        <end position="65"/>
    </location>
</feature>
<sequence length="65" mass="6963">VERNSEEAYRISALPSGGVGAPGRFLSQQKSHRGQRMRQPAAENREERPAPEAAADATSISAGKE</sequence>
<accession>A0ABQ9TNK4</accession>
<name>A0ABQ9TNK4_SAGOE</name>
<proteinExistence type="predicted"/>
<evidence type="ECO:0000313" key="2">
    <source>
        <dbReference type="EMBL" id="KAK2086345.1"/>
    </source>
</evidence>
<dbReference type="EMBL" id="JASSZA010000020">
    <property type="protein sequence ID" value="KAK2086345.1"/>
    <property type="molecule type" value="Genomic_DNA"/>
</dbReference>
<keyword evidence="3" id="KW-1185">Reference proteome</keyword>
<protein>
    <submittedName>
        <fullName evidence="2">Uncharacterized protein</fullName>
    </submittedName>
</protein>
<evidence type="ECO:0000313" key="3">
    <source>
        <dbReference type="Proteomes" id="UP001266305"/>
    </source>
</evidence>
<dbReference type="Proteomes" id="UP001266305">
    <property type="component" value="Unassembled WGS sequence"/>
</dbReference>
<gene>
    <name evidence="2" type="ORF">P7K49_035770</name>
</gene>
<comment type="caution">
    <text evidence="2">The sequence shown here is derived from an EMBL/GenBank/DDBJ whole genome shotgun (WGS) entry which is preliminary data.</text>
</comment>